<sequence length="197" mass="21838">MKFGKILCNIIFIIILILFTVGYNLSIINAIVNISISESSGSSTSVQKYILYINNLVNQSTINNVTTNNTINYSEFSSTVDTIFMAIKYICIGISSTIGLGLIFSVFGWKIFSKILFILSLILMIIISVILIIIINISFIKDTIITFVTQKIQSIYNLPNINTTINNTTINYETGGILISVASALMLINYILYAFIG</sequence>
<organism evidence="2">
    <name type="scientific">viral metagenome</name>
    <dbReference type="NCBI Taxonomy" id="1070528"/>
    <lineage>
        <taxon>unclassified sequences</taxon>
        <taxon>metagenomes</taxon>
        <taxon>organismal metagenomes</taxon>
    </lineage>
</organism>
<feature type="transmembrane region" description="Helical" evidence="1">
    <location>
        <begin position="86"/>
        <end position="109"/>
    </location>
</feature>
<accession>A0A6C0EZG4</accession>
<dbReference type="AlphaFoldDB" id="A0A6C0EZG4"/>
<keyword evidence="1" id="KW-0812">Transmembrane</keyword>
<keyword evidence="1" id="KW-1133">Transmembrane helix</keyword>
<feature type="transmembrane region" description="Helical" evidence="1">
    <location>
        <begin position="116"/>
        <end position="140"/>
    </location>
</feature>
<proteinExistence type="predicted"/>
<dbReference type="EMBL" id="MN738985">
    <property type="protein sequence ID" value="QHT34081.1"/>
    <property type="molecule type" value="Genomic_DNA"/>
</dbReference>
<keyword evidence="1" id="KW-0472">Membrane</keyword>
<protein>
    <submittedName>
        <fullName evidence="2">Uncharacterized protein</fullName>
    </submittedName>
</protein>
<feature type="transmembrane region" description="Helical" evidence="1">
    <location>
        <begin position="177"/>
        <end position="196"/>
    </location>
</feature>
<reference evidence="2" key="1">
    <citation type="journal article" date="2020" name="Nature">
        <title>Giant virus diversity and host interactions through global metagenomics.</title>
        <authorList>
            <person name="Schulz F."/>
            <person name="Roux S."/>
            <person name="Paez-Espino D."/>
            <person name="Jungbluth S."/>
            <person name="Walsh D.A."/>
            <person name="Denef V.J."/>
            <person name="McMahon K.D."/>
            <person name="Konstantinidis K.T."/>
            <person name="Eloe-Fadrosh E.A."/>
            <person name="Kyrpides N.C."/>
            <person name="Woyke T."/>
        </authorList>
    </citation>
    <scope>NUCLEOTIDE SEQUENCE</scope>
    <source>
        <strain evidence="2">GVMAG-M-3300009161-52</strain>
    </source>
</reference>
<evidence type="ECO:0000256" key="1">
    <source>
        <dbReference type="SAM" id="Phobius"/>
    </source>
</evidence>
<evidence type="ECO:0000313" key="2">
    <source>
        <dbReference type="EMBL" id="QHT34081.1"/>
    </source>
</evidence>
<feature type="transmembrane region" description="Helical" evidence="1">
    <location>
        <begin position="7"/>
        <end position="32"/>
    </location>
</feature>
<name>A0A6C0EZG4_9ZZZZ</name>